<evidence type="ECO:0000256" key="6">
    <source>
        <dbReference type="ARBA" id="ARBA00023136"/>
    </source>
</evidence>
<feature type="transmembrane region" description="Helical" evidence="9">
    <location>
        <begin position="88"/>
        <end position="110"/>
    </location>
</feature>
<dbReference type="PROSITE" id="PS50262">
    <property type="entry name" value="G_PROTEIN_RECEP_F1_2"/>
    <property type="match status" value="1"/>
</dbReference>
<sequence>MSLTYIGQQITIYGTLCYLVTGIVGNTINVYIFSTTRSYRTNPSTFYFLINSILNLVYLLIHPTSRIAIGVGNDLTQTSTSWCKARNYVLFTFPGIVLTCPCLAMIDQFIATSRNAKLRSFSNIQLARRLMVIMCFLWALHGVPAILFYDISPATRICQITNSTFLKYRSIYLLGLTYAIPVSVTILFGYLTYRNIHSIRALVNQHIDRQILRMTIFQAVLVNVCLLPYAAIVTYNNITENEMKDTSRVLLENFLASLFVLWNYGYIVGNCYVFILSSKKFRQAVKSKVLRWRRPNQVSITA</sequence>
<keyword evidence="5" id="KW-0297">G-protein coupled receptor</keyword>
<comment type="subcellular location">
    <subcellularLocation>
        <location evidence="1">Cell membrane</location>
        <topology evidence="1">Multi-pass membrane protein</topology>
    </subcellularLocation>
</comment>
<reference evidence="12" key="1">
    <citation type="submission" date="2021-02" db="EMBL/GenBank/DDBJ databases">
        <authorList>
            <person name="Nowell W R."/>
        </authorList>
    </citation>
    <scope>NUCLEOTIDE SEQUENCE</scope>
</reference>
<protein>
    <recommendedName>
        <fullName evidence="10">G-protein coupled receptors family 1 profile domain-containing protein</fullName>
    </recommendedName>
</protein>
<feature type="transmembrane region" description="Helical" evidence="9">
    <location>
        <begin position="214"/>
        <end position="235"/>
    </location>
</feature>
<feature type="transmembrane region" description="Helical" evidence="9">
    <location>
        <begin position="171"/>
        <end position="193"/>
    </location>
</feature>
<dbReference type="InterPro" id="IPR017452">
    <property type="entry name" value="GPCR_Rhodpsn_7TM"/>
</dbReference>
<proteinExistence type="predicted"/>
<keyword evidence="4 9" id="KW-1133">Transmembrane helix</keyword>
<dbReference type="AlphaFoldDB" id="A0A816CJF6"/>
<dbReference type="Gene3D" id="1.20.1070.10">
    <property type="entry name" value="Rhodopsin 7-helix transmembrane proteins"/>
    <property type="match status" value="1"/>
</dbReference>
<dbReference type="Proteomes" id="UP000663852">
    <property type="component" value="Unassembled WGS sequence"/>
</dbReference>
<keyword evidence="8" id="KW-0807">Transducer</keyword>
<evidence type="ECO:0000256" key="9">
    <source>
        <dbReference type="SAM" id="Phobius"/>
    </source>
</evidence>
<gene>
    <name evidence="11" type="ORF">EDS130_LOCUS44159</name>
    <name evidence="12" type="ORF">XAT740_LOCUS50464</name>
</gene>
<evidence type="ECO:0000313" key="11">
    <source>
        <dbReference type="EMBL" id="CAF1525327.1"/>
    </source>
</evidence>
<comment type="caution">
    <text evidence="12">The sequence shown here is derived from an EMBL/GenBank/DDBJ whole genome shotgun (WGS) entry which is preliminary data.</text>
</comment>
<evidence type="ECO:0000259" key="10">
    <source>
        <dbReference type="PROSITE" id="PS50262"/>
    </source>
</evidence>
<feature type="domain" description="G-protein coupled receptors family 1 profile" evidence="10">
    <location>
        <begin position="25"/>
        <end position="274"/>
    </location>
</feature>
<dbReference type="GO" id="GO:0005886">
    <property type="term" value="C:plasma membrane"/>
    <property type="evidence" value="ECO:0007669"/>
    <property type="project" value="UniProtKB-SubCell"/>
</dbReference>
<evidence type="ECO:0000256" key="4">
    <source>
        <dbReference type="ARBA" id="ARBA00022989"/>
    </source>
</evidence>
<organism evidence="12 13">
    <name type="scientific">Adineta ricciae</name>
    <name type="common">Rotifer</name>
    <dbReference type="NCBI Taxonomy" id="249248"/>
    <lineage>
        <taxon>Eukaryota</taxon>
        <taxon>Metazoa</taxon>
        <taxon>Spiralia</taxon>
        <taxon>Gnathifera</taxon>
        <taxon>Rotifera</taxon>
        <taxon>Eurotatoria</taxon>
        <taxon>Bdelloidea</taxon>
        <taxon>Adinetida</taxon>
        <taxon>Adinetidae</taxon>
        <taxon>Adineta</taxon>
    </lineage>
</organism>
<evidence type="ECO:0000313" key="12">
    <source>
        <dbReference type="EMBL" id="CAF1622711.1"/>
    </source>
</evidence>
<evidence type="ECO:0000256" key="5">
    <source>
        <dbReference type="ARBA" id="ARBA00023040"/>
    </source>
</evidence>
<keyword evidence="2" id="KW-1003">Cell membrane</keyword>
<keyword evidence="3 9" id="KW-0812">Transmembrane</keyword>
<evidence type="ECO:0000256" key="7">
    <source>
        <dbReference type="ARBA" id="ARBA00023170"/>
    </source>
</evidence>
<dbReference type="SUPFAM" id="SSF81321">
    <property type="entry name" value="Family A G protein-coupled receptor-like"/>
    <property type="match status" value="1"/>
</dbReference>
<feature type="transmembrane region" description="Helical" evidence="9">
    <location>
        <begin position="130"/>
        <end position="151"/>
    </location>
</feature>
<name>A0A816CJF6_ADIRI</name>
<feature type="transmembrane region" description="Helical" evidence="9">
    <location>
        <begin position="12"/>
        <end position="34"/>
    </location>
</feature>
<keyword evidence="7" id="KW-0675">Receptor</keyword>
<keyword evidence="13" id="KW-1185">Reference proteome</keyword>
<dbReference type="OrthoDB" id="10058717at2759"/>
<dbReference type="Proteomes" id="UP000663828">
    <property type="component" value="Unassembled WGS sequence"/>
</dbReference>
<dbReference type="EMBL" id="CAJNOJ010000814">
    <property type="protein sequence ID" value="CAF1525327.1"/>
    <property type="molecule type" value="Genomic_DNA"/>
</dbReference>
<evidence type="ECO:0000256" key="8">
    <source>
        <dbReference type="ARBA" id="ARBA00023224"/>
    </source>
</evidence>
<evidence type="ECO:0000256" key="2">
    <source>
        <dbReference type="ARBA" id="ARBA00022475"/>
    </source>
</evidence>
<dbReference type="CDD" id="cd00637">
    <property type="entry name" value="7tm_classA_rhodopsin-like"/>
    <property type="match status" value="1"/>
</dbReference>
<dbReference type="EMBL" id="CAJNOR010007753">
    <property type="protein sequence ID" value="CAF1622711.1"/>
    <property type="molecule type" value="Genomic_DNA"/>
</dbReference>
<feature type="transmembrane region" description="Helical" evidence="9">
    <location>
        <begin position="255"/>
        <end position="276"/>
    </location>
</feature>
<feature type="transmembrane region" description="Helical" evidence="9">
    <location>
        <begin position="46"/>
        <end position="68"/>
    </location>
</feature>
<dbReference type="PANTHER" id="PTHR24228">
    <property type="entry name" value="B2 BRADYKININ RECEPTOR/ANGIOTENSIN II RECEPTOR"/>
    <property type="match status" value="1"/>
</dbReference>
<dbReference type="GO" id="GO:0004930">
    <property type="term" value="F:G protein-coupled receptor activity"/>
    <property type="evidence" value="ECO:0007669"/>
    <property type="project" value="UniProtKB-KW"/>
</dbReference>
<accession>A0A816CJF6</accession>
<evidence type="ECO:0000256" key="3">
    <source>
        <dbReference type="ARBA" id="ARBA00022692"/>
    </source>
</evidence>
<evidence type="ECO:0000256" key="1">
    <source>
        <dbReference type="ARBA" id="ARBA00004651"/>
    </source>
</evidence>
<dbReference type="PANTHER" id="PTHR24228:SF59">
    <property type="entry name" value="NEUROPEPTIDE RECEPTOR 15"/>
    <property type="match status" value="1"/>
</dbReference>
<keyword evidence="6 9" id="KW-0472">Membrane</keyword>
<evidence type="ECO:0000313" key="13">
    <source>
        <dbReference type="Proteomes" id="UP000663828"/>
    </source>
</evidence>